<feature type="domain" description="Alpha/beta hydrolase fold-3" evidence="2">
    <location>
        <begin position="79"/>
        <end position="285"/>
    </location>
</feature>
<dbReference type="OrthoDB" id="9806180at2"/>
<keyword evidence="4" id="KW-1185">Reference proteome</keyword>
<dbReference type="InterPro" id="IPR050300">
    <property type="entry name" value="GDXG_lipolytic_enzyme"/>
</dbReference>
<comment type="caution">
    <text evidence="3">The sequence shown here is derived from an EMBL/GenBank/DDBJ whole genome shotgun (WGS) entry which is preliminary data.</text>
</comment>
<organism evidence="3 4">
    <name type="scientific">Maritalea mobilis</name>
    <dbReference type="NCBI Taxonomy" id="483324"/>
    <lineage>
        <taxon>Bacteria</taxon>
        <taxon>Pseudomonadati</taxon>
        <taxon>Pseudomonadota</taxon>
        <taxon>Alphaproteobacteria</taxon>
        <taxon>Hyphomicrobiales</taxon>
        <taxon>Devosiaceae</taxon>
        <taxon>Maritalea</taxon>
    </lineage>
</organism>
<evidence type="ECO:0000313" key="4">
    <source>
        <dbReference type="Proteomes" id="UP000295391"/>
    </source>
</evidence>
<evidence type="ECO:0000256" key="1">
    <source>
        <dbReference type="ARBA" id="ARBA00022801"/>
    </source>
</evidence>
<evidence type="ECO:0000313" key="3">
    <source>
        <dbReference type="EMBL" id="TDQ61997.1"/>
    </source>
</evidence>
<dbReference type="GO" id="GO:0016787">
    <property type="term" value="F:hydrolase activity"/>
    <property type="evidence" value="ECO:0007669"/>
    <property type="project" value="UniProtKB-KW"/>
</dbReference>
<gene>
    <name evidence="3" type="ORF">ATL17_3101</name>
</gene>
<dbReference type="Pfam" id="PF07859">
    <property type="entry name" value="Abhydrolase_3"/>
    <property type="match status" value="1"/>
</dbReference>
<dbReference type="PANTHER" id="PTHR48081:SF8">
    <property type="entry name" value="ALPHA_BETA HYDROLASE FOLD-3 DOMAIN-CONTAINING PROTEIN-RELATED"/>
    <property type="match status" value="1"/>
</dbReference>
<sequence>MPLSPEIRAIIDEASQKPLFNTMPIEEARAFIAKMSEGAGWSESLPELGKIYDRTVRGPAGDIPVRVYRPKGDGPFPLVVYFHGGGFALGDLNIDDAMCQRYCHEAEAVVVSVDYRLAPEHKFPAAPEDCYAVTVWAMGDGAAELEIDPERAVTAGMSAGGNLATVVPMMLRDRGEKQVKGQLLQVPVADCPGDPETQSYQQFASGYMLPAEEMYWFWDMYTDKDTRQHPYAAPLRSDDLANLPPAFVLTGECDVLRDEGEAYAAKLKQAGVEVQAIRYDGVDHFVCAFTAVSPISRRAVADKIAWLKDIFAR</sequence>
<proteinExistence type="predicted"/>
<dbReference type="Proteomes" id="UP000295391">
    <property type="component" value="Unassembled WGS sequence"/>
</dbReference>
<protein>
    <submittedName>
        <fullName evidence="3">Acetyl esterase</fullName>
    </submittedName>
</protein>
<dbReference type="PANTHER" id="PTHR48081">
    <property type="entry name" value="AB HYDROLASE SUPERFAMILY PROTEIN C4A8.06C"/>
    <property type="match status" value="1"/>
</dbReference>
<evidence type="ECO:0000259" key="2">
    <source>
        <dbReference type="Pfam" id="PF07859"/>
    </source>
</evidence>
<accession>A0A4R6VQT9</accession>
<reference evidence="3 4" key="1">
    <citation type="submission" date="2019-03" db="EMBL/GenBank/DDBJ databases">
        <title>Genomic Encyclopedia of Type Strains, Phase III (KMG-III): the genomes of soil and plant-associated and newly described type strains.</title>
        <authorList>
            <person name="Whitman W."/>
        </authorList>
    </citation>
    <scope>NUCLEOTIDE SEQUENCE [LARGE SCALE GENOMIC DNA]</scope>
    <source>
        <strain evidence="3 4">CGMCC 1.7002</strain>
    </source>
</reference>
<dbReference type="AlphaFoldDB" id="A0A4R6VQT9"/>
<name>A0A4R6VQT9_9HYPH</name>
<dbReference type="SUPFAM" id="SSF53474">
    <property type="entry name" value="alpha/beta-Hydrolases"/>
    <property type="match status" value="1"/>
</dbReference>
<dbReference type="InterPro" id="IPR029058">
    <property type="entry name" value="AB_hydrolase_fold"/>
</dbReference>
<dbReference type="InterPro" id="IPR013094">
    <property type="entry name" value="AB_hydrolase_3"/>
</dbReference>
<keyword evidence="1" id="KW-0378">Hydrolase</keyword>
<dbReference type="EMBL" id="SNYR01000003">
    <property type="protein sequence ID" value="TDQ61997.1"/>
    <property type="molecule type" value="Genomic_DNA"/>
</dbReference>
<dbReference type="Gene3D" id="3.40.50.1820">
    <property type="entry name" value="alpha/beta hydrolase"/>
    <property type="match status" value="1"/>
</dbReference>
<dbReference type="RefSeq" id="WP_133573671.1">
    <property type="nucleotide sequence ID" value="NZ_SNYR01000003.1"/>
</dbReference>